<protein>
    <submittedName>
        <fullName evidence="8">Chromosome transmission fidelity protein 8 homolog</fullName>
    </submittedName>
</protein>
<evidence type="ECO:0000256" key="6">
    <source>
        <dbReference type="ARBA" id="ARBA00038447"/>
    </source>
</evidence>
<keyword evidence="2" id="KW-0235">DNA replication</keyword>
<evidence type="ECO:0000313" key="7">
    <source>
        <dbReference type="Proteomes" id="UP000694865"/>
    </source>
</evidence>
<keyword evidence="3" id="KW-0238">DNA-binding</keyword>
<dbReference type="RefSeq" id="XP_002733090.1">
    <property type="nucleotide sequence ID" value="XM_002733044.2"/>
</dbReference>
<organism evidence="7 8">
    <name type="scientific">Saccoglossus kowalevskii</name>
    <name type="common">Acorn worm</name>
    <dbReference type="NCBI Taxonomy" id="10224"/>
    <lineage>
        <taxon>Eukaryota</taxon>
        <taxon>Metazoa</taxon>
        <taxon>Hemichordata</taxon>
        <taxon>Enteropneusta</taxon>
        <taxon>Harrimaniidae</taxon>
        <taxon>Saccoglossus</taxon>
    </lineage>
</organism>
<evidence type="ECO:0000256" key="3">
    <source>
        <dbReference type="ARBA" id="ARBA00023125"/>
    </source>
</evidence>
<comment type="similarity">
    <text evidence="6">Belongs to the CTF8 family.</text>
</comment>
<keyword evidence="4" id="KW-0539">Nucleus</keyword>
<name>A0ABM0GMC2_SACKO</name>
<keyword evidence="7" id="KW-1185">Reference proteome</keyword>
<comment type="subcellular location">
    <subcellularLocation>
        <location evidence="1">Nucleus</location>
    </subcellularLocation>
</comment>
<reference evidence="8" key="1">
    <citation type="submission" date="2025-08" db="UniProtKB">
        <authorList>
            <consortium name="RefSeq"/>
        </authorList>
    </citation>
    <scope>IDENTIFICATION</scope>
    <source>
        <tissue evidence="8">Testes</tissue>
    </source>
</reference>
<dbReference type="PANTHER" id="PTHR28605:SF1">
    <property type="entry name" value="CHROMOSOME TRANSMISSION FIDELITY FACTOR 8"/>
    <property type="match status" value="1"/>
</dbReference>
<accession>A0ABM0GMC2</accession>
<dbReference type="Proteomes" id="UP000694865">
    <property type="component" value="Unplaced"/>
</dbReference>
<keyword evidence="5" id="KW-0131">Cell cycle</keyword>
<evidence type="ECO:0000313" key="8">
    <source>
        <dbReference type="RefSeq" id="XP_002733090.1"/>
    </source>
</evidence>
<gene>
    <name evidence="8" type="primary">LOC100377767</name>
</gene>
<dbReference type="GeneID" id="100377767"/>
<evidence type="ECO:0000256" key="5">
    <source>
        <dbReference type="ARBA" id="ARBA00023306"/>
    </source>
</evidence>
<dbReference type="PANTHER" id="PTHR28605">
    <property type="entry name" value="CTF8, CHROMOSOME TRANSMISSION FIDELITY FACTOR 8 HOMOLOG (S. CEREVISIAE)"/>
    <property type="match status" value="1"/>
</dbReference>
<dbReference type="Pfam" id="PF09696">
    <property type="entry name" value="Ctf8"/>
    <property type="match status" value="1"/>
</dbReference>
<proteinExistence type="inferred from homology"/>
<evidence type="ECO:0000256" key="2">
    <source>
        <dbReference type="ARBA" id="ARBA00022705"/>
    </source>
</evidence>
<evidence type="ECO:0000256" key="4">
    <source>
        <dbReference type="ARBA" id="ARBA00023242"/>
    </source>
</evidence>
<dbReference type="InterPro" id="IPR018607">
    <property type="entry name" value="Ctf8"/>
</dbReference>
<evidence type="ECO:0000256" key="1">
    <source>
        <dbReference type="ARBA" id="ARBA00004123"/>
    </source>
</evidence>
<sequence>MVQLVIRSPAGGNSTEWMLIELQGELVSRLQSHLAGNFIGDLHFNHKGTPILIIGHHILYGKAIDLDKPYCVLIKNESSSDDVAMDIDHSSRGTHYTVKAVVKRKLQFRNRPKPIIANVPKKV</sequence>